<organism evidence="7 8">
    <name type="scientific">Niabella drilacis (strain DSM 25811 / CCM 8410 / CCUG 62505 / LMG 26954 / E90)</name>
    <dbReference type="NCBI Taxonomy" id="1285928"/>
    <lineage>
        <taxon>Bacteria</taxon>
        <taxon>Pseudomonadati</taxon>
        <taxon>Bacteroidota</taxon>
        <taxon>Chitinophagia</taxon>
        <taxon>Chitinophagales</taxon>
        <taxon>Chitinophagaceae</taxon>
        <taxon>Niabella</taxon>
    </lineage>
</organism>
<evidence type="ECO:0000256" key="4">
    <source>
        <dbReference type="ARBA" id="ARBA00023125"/>
    </source>
</evidence>
<dbReference type="GO" id="GO:0003700">
    <property type="term" value="F:DNA-binding transcription factor activity"/>
    <property type="evidence" value="ECO:0007669"/>
    <property type="project" value="InterPro"/>
</dbReference>
<keyword evidence="8" id="KW-1185">Reference proteome</keyword>
<evidence type="ECO:0000256" key="5">
    <source>
        <dbReference type="ARBA" id="ARBA00023163"/>
    </source>
</evidence>
<dbReference type="SUPFAM" id="SSF53383">
    <property type="entry name" value="PLP-dependent transferases"/>
    <property type="match status" value="1"/>
</dbReference>
<keyword evidence="4" id="KW-0238">DNA-binding</keyword>
<keyword evidence="3" id="KW-0805">Transcription regulation</keyword>
<dbReference type="EMBL" id="FMZO01000004">
    <property type="protein sequence ID" value="SDC78563.1"/>
    <property type="molecule type" value="Genomic_DNA"/>
</dbReference>
<name>A0A1G6PEI7_NIADE</name>
<dbReference type="PANTHER" id="PTHR46577:SF2">
    <property type="entry name" value="TRANSCRIPTIONAL REGULATORY PROTEIN"/>
    <property type="match status" value="1"/>
</dbReference>
<keyword evidence="2" id="KW-0663">Pyridoxal phosphate</keyword>
<dbReference type="GO" id="GO:0008483">
    <property type="term" value="F:transaminase activity"/>
    <property type="evidence" value="ECO:0007669"/>
    <property type="project" value="UniProtKB-KW"/>
</dbReference>
<keyword evidence="5" id="KW-0804">Transcription</keyword>
<evidence type="ECO:0000313" key="8">
    <source>
        <dbReference type="Proteomes" id="UP000198757"/>
    </source>
</evidence>
<dbReference type="Pfam" id="PF00155">
    <property type="entry name" value="Aminotran_1_2"/>
    <property type="match status" value="1"/>
</dbReference>
<dbReference type="CDD" id="cd07377">
    <property type="entry name" value="WHTH_GntR"/>
    <property type="match status" value="1"/>
</dbReference>
<dbReference type="InterPro" id="IPR036390">
    <property type="entry name" value="WH_DNA-bd_sf"/>
</dbReference>
<keyword evidence="7" id="KW-0032">Aminotransferase</keyword>
<keyword evidence="7" id="KW-0808">Transferase</keyword>
<evidence type="ECO:0000259" key="6">
    <source>
        <dbReference type="PROSITE" id="PS50949"/>
    </source>
</evidence>
<dbReference type="GO" id="GO:0003677">
    <property type="term" value="F:DNA binding"/>
    <property type="evidence" value="ECO:0007669"/>
    <property type="project" value="UniProtKB-KW"/>
</dbReference>
<sequence length="487" mass="54053">MPVDRQSTTAVYLQIAHQVINAIQRGFLSGGQQLPGTRAMSLLLQVHRKTVVAAYEELDAQGWITSLPNKGSFVKPALRKTAGKKKLDVLGLTGYPAKTGFPFRNSNILDVPDETPGLPLMLTDGQPDYRLSPTDQLARYYTAALRRKVNRKHLGYSTAPGDSFFKRQLSNFLNSTRGLHIAPQNILVTRGMEMGMYLAARTLIDAGDIILVGSPGYYAANMTFQQSGAQLKTVLVDEEGIDVEAVERVCKKHRVRLLYITPHHHYPTTATLSAQRRIALLKLSVAYGFIILEDDYEYDFHYQSSPILPLASADTDGMVVYLGSFGKTLAPGFRAGFLIAPDNLIAAMQKVQAIIDRQGDTIMEQVLGELIAEGEIHRHLKKVQKIYYERRNHFCETLAMQLGNSVSFSIPPGGLAVWTKWEQGQNLLRISKACATQGLQLPQFLLYQTRELSAMRLGFGNFTPAEATIVLDMLKQAAAQASGYRFE</sequence>
<dbReference type="InterPro" id="IPR015421">
    <property type="entry name" value="PyrdxlP-dep_Trfase_major"/>
</dbReference>
<evidence type="ECO:0000313" key="7">
    <source>
        <dbReference type="EMBL" id="SDC78563.1"/>
    </source>
</evidence>
<reference evidence="8" key="1">
    <citation type="submission" date="2016-10" db="EMBL/GenBank/DDBJ databases">
        <authorList>
            <person name="Varghese N."/>
            <person name="Submissions S."/>
        </authorList>
    </citation>
    <scope>NUCLEOTIDE SEQUENCE [LARGE SCALE GENOMIC DNA]</scope>
    <source>
        <strain evidence="8">DSM 25811 / CCM 8410 / LMG 26954 / E90</strain>
    </source>
</reference>
<dbReference type="GO" id="GO:0030170">
    <property type="term" value="F:pyridoxal phosphate binding"/>
    <property type="evidence" value="ECO:0007669"/>
    <property type="project" value="InterPro"/>
</dbReference>
<dbReference type="InterPro" id="IPR015424">
    <property type="entry name" value="PyrdxlP-dep_Trfase"/>
</dbReference>
<dbReference type="CDD" id="cd00609">
    <property type="entry name" value="AAT_like"/>
    <property type="match status" value="1"/>
</dbReference>
<dbReference type="InterPro" id="IPR036388">
    <property type="entry name" value="WH-like_DNA-bd_sf"/>
</dbReference>
<dbReference type="STRING" id="1285928.SAMN04487894_10411"/>
<feature type="domain" description="HTH gntR-type" evidence="6">
    <location>
        <begin position="9"/>
        <end position="77"/>
    </location>
</feature>
<dbReference type="SUPFAM" id="SSF46785">
    <property type="entry name" value="Winged helix' DNA-binding domain"/>
    <property type="match status" value="1"/>
</dbReference>
<dbReference type="Gene3D" id="1.10.10.10">
    <property type="entry name" value="Winged helix-like DNA-binding domain superfamily/Winged helix DNA-binding domain"/>
    <property type="match status" value="1"/>
</dbReference>
<dbReference type="PANTHER" id="PTHR46577">
    <property type="entry name" value="HTH-TYPE TRANSCRIPTIONAL REGULATORY PROTEIN GABR"/>
    <property type="match status" value="1"/>
</dbReference>
<proteinExistence type="inferred from homology"/>
<dbReference type="InterPro" id="IPR000524">
    <property type="entry name" value="Tscrpt_reg_HTH_GntR"/>
</dbReference>
<gene>
    <name evidence="7" type="ORF">SAMN04487894_10411</name>
</gene>
<dbReference type="InterPro" id="IPR051446">
    <property type="entry name" value="HTH_trans_reg/aminotransferase"/>
</dbReference>
<dbReference type="PROSITE" id="PS50949">
    <property type="entry name" value="HTH_GNTR"/>
    <property type="match status" value="1"/>
</dbReference>
<evidence type="ECO:0000256" key="2">
    <source>
        <dbReference type="ARBA" id="ARBA00022898"/>
    </source>
</evidence>
<dbReference type="Pfam" id="PF00392">
    <property type="entry name" value="GntR"/>
    <property type="match status" value="1"/>
</dbReference>
<dbReference type="SMART" id="SM00345">
    <property type="entry name" value="HTH_GNTR"/>
    <property type="match status" value="1"/>
</dbReference>
<evidence type="ECO:0000256" key="3">
    <source>
        <dbReference type="ARBA" id="ARBA00023015"/>
    </source>
</evidence>
<dbReference type="InterPro" id="IPR004839">
    <property type="entry name" value="Aminotransferase_I/II_large"/>
</dbReference>
<accession>A0A1G6PEI7</accession>
<evidence type="ECO:0000256" key="1">
    <source>
        <dbReference type="ARBA" id="ARBA00005384"/>
    </source>
</evidence>
<dbReference type="Proteomes" id="UP000198757">
    <property type="component" value="Unassembled WGS sequence"/>
</dbReference>
<dbReference type="AlphaFoldDB" id="A0A1G6PEI7"/>
<protein>
    <submittedName>
        <fullName evidence="7">GntR family transcriptional regulator / MocR family aminotransferase</fullName>
    </submittedName>
</protein>
<comment type="similarity">
    <text evidence="1">In the C-terminal section; belongs to the class-I pyridoxal-phosphate-dependent aminotransferase family.</text>
</comment>
<dbReference type="Gene3D" id="3.40.640.10">
    <property type="entry name" value="Type I PLP-dependent aspartate aminotransferase-like (Major domain)"/>
    <property type="match status" value="1"/>
</dbReference>